<dbReference type="PANTHER" id="PTHR42774:SF3">
    <property type="entry name" value="KETOHEXOKINASE"/>
    <property type="match status" value="1"/>
</dbReference>
<protein>
    <submittedName>
        <fullName evidence="4">Ribokinase</fullName>
    </submittedName>
</protein>
<dbReference type="InterPro" id="IPR052562">
    <property type="entry name" value="Ketohexokinase-related"/>
</dbReference>
<keyword evidence="5" id="KW-1185">Reference proteome</keyword>
<organism evidence="4 5">
    <name type="scientific">Geotalea uraniireducens</name>
    <dbReference type="NCBI Taxonomy" id="351604"/>
    <lineage>
        <taxon>Bacteria</taxon>
        <taxon>Pseudomonadati</taxon>
        <taxon>Thermodesulfobacteriota</taxon>
        <taxon>Desulfuromonadia</taxon>
        <taxon>Geobacterales</taxon>
        <taxon>Geobacteraceae</taxon>
        <taxon>Geotalea</taxon>
    </lineage>
</organism>
<dbReference type="InterPro" id="IPR029056">
    <property type="entry name" value="Ribokinase-like"/>
</dbReference>
<dbReference type="InterPro" id="IPR002173">
    <property type="entry name" value="Carboh/pur_kinase_PfkB_CS"/>
</dbReference>
<dbReference type="RefSeq" id="WP_282001890.1">
    <property type="nucleotide sequence ID" value="NZ_AP027151.1"/>
</dbReference>
<dbReference type="SUPFAM" id="SSF53613">
    <property type="entry name" value="Ribokinase-like"/>
    <property type="match status" value="1"/>
</dbReference>
<name>A0ABM8EHC4_9BACT</name>
<evidence type="ECO:0000259" key="3">
    <source>
        <dbReference type="Pfam" id="PF00294"/>
    </source>
</evidence>
<dbReference type="PROSITE" id="PS00584">
    <property type="entry name" value="PFKB_KINASES_2"/>
    <property type="match status" value="1"/>
</dbReference>
<gene>
    <name evidence="4" type="ORF">GURASL_07460</name>
</gene>
<feature type="domain" description="Carbohydrate kinase PfkB" evidence="3">
    <location>
        <begin position="15"/>
        <end position="293"/>
    </location>
</feature>
<keyword evidence="1" id="KW-0808">Transferase</keyword>
<evidence type="ECO:0000256" key="1">
    <source>
        <dbReference type="ARBA" id="ARBA00022679"/>
    </source>
</evidence>
<dbReference type="PANTHER" id="PTHR42774">
    <property type="entry name" value="PHOSPHOTRANSFERASE SYSTEM TRANSPORT PROTEIN"/>
    <property type="match status" value="1"/>
</dbReference>
<evidence type="ECO:0000313" key="4">
    <source>
        <dbReference type="EMBL" id="BDV41823.1"/>
    </source>
</evidence>
<reference evidence="4 5" key="1">
    <citation type="submission" date="2022-12" db="EMBL/GenBank/DDBJ databases">
        <title>Polyphasic characterization of Geotalea uranireducens NIT-SL11 newly isolated from a complex of sewage sludge and microbially reduced graphene oxide.</title>
        <authorList>
            <person name="Xie L."/>
            <person name="Yoshida N."/>
            <person name="Meng L."/>
        </authorList>
    </citation>
    <scope>NUCLEOTIDE SEQUENCE [LARGE SCALE GENOMIC DNA]</scope>
    <source>
        <strain evidence="4 5">NIT-SL11</strain>
    </source>
</reference>
<accession>A0ABM8EHC4</accession>
<dbReference type="InterPro" id="IPR011611">
    <property type="entry name" value="PfkB_dom"/>
</dbReference>
<dbReference type="Pfam" id="PF00294">
    <property type="entry name" value="PfkB"/>
    <property type="match status" value="1"/>
</dbReference>
<evidence type="ECO:0000313" key="5">
    <source>
        <dbReference type="Proteomes" id="UP001317705"/>
    </source>
</evidence>
<sequence>MTDGWGGGVPVVTGIGQCCWDTLAVVDAYPAADSKVEAAAWEEQGGGPAATALVTLARFGIACRFAGVVGDDEAGTLIRRGLRAEGVDVAALATRAGSVSQRALIVVERGSGRRTIVWQRPTGRPLSAAEVTPELLAGSRLLHLDGLMAEASLQAARLARCAGIPVMVDAGRLRPGMVELAGCCDYLVAAEQFFRDLGWDGDEARFRRLAAGLGAPVVTVTLGPRGSLTWRADDFFPTPAFPVAVVDSTGAGDVFHGAYLYGVLRGWPLRRTVTFAAAAAALKCRFLGAQRGIPPLAGVEELLRERGIATAG</sequence>
<dbReference type="EMBL" id="AP027151">
    <property type="protein sequence ID" value="BDV41823.1"/>
    <property type="molecule type" value="Genomic_DNA"/>
</dbReference>
<dbReference type="Proteomes" id="UP001317705">
    <property type="component" value="Chromosome"/>
</dbReference>
<dbReference type="Gene3D" id="3.40.1190.20">
    <property type="match status" value="1"/>
</dbReference>
<evidence type="ECO:0000256" key="2">
    <source>
        <dbReference type="ARBA" id="ARBA00022777"/>
    </source>
</evidence>
<keyword evidence="2" id="KW-0418">Kinase</keyword>
<proteinExistence type="predicted"/>